<dbReference type="Pfam" id="PF00512">
    <property type="entry name" value="HisKA"/>
    <property type="match status" value="1"/>
</dbReference>
<dbReference type="Pfam" id="PF02518">
    <property type="entry name" value="HATPase_c"/>
    <property type="match status" value="1"/>
</dbReference>
<dbReference type="InterPro" id="IPR050398">
    <property type="entry name" value="HssS/ArlS-like"/>
</dbReference>
<keyword evidence="6" id="KW-0808">Transferase</keyword>
<dbReference type="Gene3D" id="6.10.340.10">
    <property type="match status" value="1"/>
</dbReference>
<dbReference type="PANTHER" id="PTHR45528">
    <property type="entry name" value="SENSOR HISTIDINE KINASE CPXA"/>
    <property type="match status" value="1"/>
</dbReference>
<dbReference type="InterPro" id="IPR003661">
    <property type="entry name" value="HisK_dim/P_dom"/>
</dbReference>
<evidence type="ECO:0000256" key="5">
    <source>
        <dbReference type="ARBA" id="ARBA00022553"/>
    </source>
</evidence>
<evidence type="ECO:0000256" key="6">
    <source>
        <dbReference type="ARBA" id="ARBA00022679"/>
    </source>
</evidence>
<organism evidence="17">
    <name type="scientific">Methylophaga aminisulfidivorans</name>
    <dbReference type="NCBI Taxonomy" id="230105"/>
    <lineage>
        <taxon>Bacteria</taxon>
        <taxon>Pseudomonadati</taxon>
        <taxon>Pseudomonadota</taxon>
        <taxon>Gammaproteobacteria</taxon>
        <taxon>Thiotrichales</taxon>
        <taxon>Piscirickettsiaceae</taxon>
        <taxon>Methylophaga</taxon>
    </lineage>
</organism>
<dbReference type="AlphaFoldDB" id="A0A7C1W5E1"/>
<dbReference type="Gene3D" id="1.10.287.130">
    <property type="match status" value="1"/>
</dbReference>
<evidence type="ECO:0000256" key="3">
    <source>
        <dbReference type="ARBA" id="ARBA00012438"/>
    </source>
</evidence>
<dbReference type="InterPro" id="IPR005467">
    <property type="entry name" value="His_kinase_dom"/>
</dbReference>
<dbReference type="Gene3D" id="3.30.565.10">
    <property type="entry name" value="Histidine kinase-like ATPase, C-terminal domain"/>
    <property type="match status" value="1"/>
</dbReference>
<keyword evidence="7 14" id="KW-0812">Transmembrane</keyword>
<gene>
    <name evidence="17" type="ORF">ENI26_01350</name>
</gene>
<evidence type="ECO:0000313" key="17">
    <source>
        <dbReference type="EMBL" id="HEC72998.1"/>
    </source>
</evidence>
<dbReference type="SMART" id="SM00304">
    <property type="entry name" value="HAMP"/>
    <property type="match status" value="1"/>
</dbReference>
<comment type="catalytic activity">
    <reaction evidence="1">
        <text>ATP + protein L-histidine = ADP + protein N-phospho-L-histidine.</text>
        <dbReference type="EC" id="2.7.13.3"/>
    </reaction>
</comment>
<dbReference type="InterPro" id="IPR003594">
    <property type="entry name" value="HATPase_dom"/>
</dbReference>
<evidence type="ECO:0000256" key="13">
    <source>
        <dbReference type="ARBA" id="ARBA00023136"/>
    </source>
</evidence>
<evidence type="ECO:0000256" key="1">
    <source>
        <dbReference type="ARBA" id="ARBA00000085"/>
    </source>
</evidence>
<evidence type="ECO:0000256" key="4">
    <source>
        <dbReference type="ARBA" id="ARBA00022475"/>
    </source>
</evidence>
<evidence type="ECO:0000256" key="2">
    <source>
        <dbReference type="ARBA" id="ARBA00004651"/>
    </source>
</evidence>
<keyword evidence="13 14" id="KW-0472">Membrane</keyword>
<dbReference type="PROSITE" id="PS50885">
    <property type="entry name" value="HAMP"/>
    <property type="match status" value="1"/>
</dbReference>
<dbReference type="PRINTS" id="PR00344">
    <property type="entry name" value="BCTRLSENSOR"/>
</dbReference>
<name>A0A7C1W5E1_9GAMM</name>
<dbReference type="InterPro" id="IPR003660">
    <property type="entry name" value="HAMP_dom"/>
</dbReference>
<dbReference type="SUPFAM" id="SSF55874">
    <property type="entry name" value="ATPase domain of HSP90 chaperone/DNA topoisomerase II/histidine kinase"/>
    <property type="match status" value="1"/>
</dbReference>
<dbReference type="GO" id="GO:0005524">
    <property type="term" value="F:ATP binding"/>
    <property type="evidence" value="ECO:0007669"/>
    <property type="project" value="UniProtKB-KW"/>
</dbReference>
<protein>
    <recommendedName>
        <fullName evidence="3">histidine kinase</fullName>
        <ecNumber evidence="3">2.7.13.3</ecNumber>
    </recommendedName>
</protein>
<keyword evidence="10" id="KW-0067">ATP-binding</keyword>
<keyword evidence="9" id="KW-0418">Kinase</keyword>
<evidence type="ECO:0000256" key="9">
    <source>
        <dbReference type="ARBA" id="ARBA00022777"/>
    </source>
</evidence>
<evidence type="ECO:0000259" key="15">
    <source>
        <dbReference type="PROSITE" id="PS50109"/>
    </source>
</evidence>
<dbReference type="CDD" id="cd00082">
    <property type="entry name" value="HisKA"/>
    <property type="match status" value="1"/>
</dbReference>
<keyword evidence="8" id="KW-0547">Nucleotide-binding</keyword>
<dbReference type="PROSITE" id="PS50109">
    <property type="entry name" value="HIS_KIN"/>
    <property type="match status" value="1"/>
</dbReference>
<keyword evidence="5" id="KW-0597">Phosphoprotein</keyword>
<dbReference type="GO" id="GO:0005886">
    <property type="term" value="C:plasma membrane"/>
    <property type="evidence" value="ECO:0007669"/>
    <property type="project" value="UniProtKB-SubCell"/>
</dbReference>
<proteinExistence type="predicted"/>
<evidence type="ECO:0000256" key="12">
    <source>
        <dbReference type="ARBA" id="ARBA00023012"/>
    </source>
</evidence>
<keyword evidence="4" id="KW-1003">Cell membrane</keyword>
<evidence type="ECO:0000256" key="7">
    <source>
        <dbReference type="ARBA" id="ARBA00022692"/>
    </source>
</evidence>
<reference evidence="17" key="1">
    <citation type="journal article" date="2020" name="mSystems">
        <title>Genome- and Community-Level Interaction Insights into Carbon Utilization and Element Cycling Functions of Hydrothermarchaeota in Hydrothermal Sediment.</title>
        <authorList>
            <person name="Zhou Z."/>
            <person name="Liu Y."/>
            <person name="Xu W."/>
            <person name="Pan J."/>
            <person name="Luo Z.H."/>
            <person name="Li M."/>
        </authorList>
    </citation>
    <scope>NUCLEOTIDE SEQUENCE [LARGE SCALE GENOMIC DNA]</scope>
    <source>
        <strain evidence="17">HyVt-380</strain>
    </source>
</reference>
<dbReference type="Proteomes" id="UP000886384">
    <property type="component" value="Unassembled WGS sequence"/>
</dbReference>
<dbReference type="EMBL" id="DRHY01000033">
    <property type="protein sequence ID" value="HEC72998.1"/>
    <property type="molecule type" value="Genomic_DNA"/>
</dbReference>
<dbReference type="SMART" id="SM00387">
    <property type="entry name" value="HATPase_c"/>
    <property type="match status" value="1"/>
</dbReference>
<feature type="transmembrane region" description="Helical" evidence="14">
    <location>
        <begin position="180"/>
        <end position="203"/>
    </location>
</feature>
<dbReference type="InterPro" id="IPR036097">
    <property type="entry name" value="HisK_dim/P_sf"/>
</dbReference>
<keyword evidence="11 14" id="KW-1133">Transmembrane helix</keyword>
<feature type="domain" description="HAMP" evidence="16">
    <location>
        <begin position="200"/>
        <end position="255"/>
    </location>
</feature>
<dbReference type="GO" id="GO:0000155">
    <property type="term" value="F:phosphorelay sensor kinase activity"/>
    <property type="evidence" value="ECO:0007669"/>
    <property type="project" value="InterPro"/>
</dbReference>
<evidence type="ECO:0000259" key="16">
    <source>
        <dbReference type="PROSITE" id="PS50885"/>
    </source>
</evidence>
<dbReference type="InterPro" id="IPR004358">
    <property type="entry name" value="Sig_transdc_His_kin-like_C"/>
</dbReference>
<evidence type="ECO:0000256" key="8">
    <source>
        <dbReference type="ARBA" id="ARBA00022741"/>
    </source>
</evidence>
<comment type="subcellular location">
    <subcellularLocation>
        <location evidence="2">Cell membrane</location>
        <topology evidence="2">Multi-pass membrane protein</topology>
    </subcellularLocation>
</comment>
<dbReference type="EC" id="2.7.13.3" evidence="3"/>
<sequence>MNMRKLFWTFFSVFWLALLISGFTVGTAVWLHHQSLQSDVKKTDEQINVHAEAYVVVAADIYRHGGMNSLIEFLEQNQNGPFPKVYAINETGQDLLKRPIHSALIAYVKQLNQQGEFANTIQYASDSSSQRILLFPPKLTSASANSLNLSDTNDTANILTESFSQQRPDNEDDPPLSNPILLLIGSGLFGALFFSTFLAWYFIKPIAILRKAFAQIASGQLDTRIGNKMGHRQDELVELGENFDEMASKISQLMTAQQRLLHDVSHELRSPLARMQAAVGIAEQQPDKAQNTLARIDKESQRMNDLIGELLVLSRLETEVVPNQQSLSVLSLNDLLDEIISDARFEAATKDVVIDYQITDDIHLPMHSELLHRAIENILRNAIKFSAQESHVSLSVIKNTLEKMVIIKIEDNGPGVAEDELEAIFEPFFRGQLIHRNDSIGLGLAIAFRAVHAHHGKLKAYNREQGGLCLEMLLPIK</sequence>
<dbReference type="SUPFAM" id="SSF47384">
    <property type="entry name" value="Homodimeric domain of signal transducing histidine kinase"/>
    <property type="match status" value="1"/>
</dbReference>
<dbReference type="PANTHER" id="PTHR45528:SF1">
    <property type="entry name" value="SENSOR HISTIDINE KINASE CPXA"/>
    <property type="match status" value="1"/>
</dbReference>
<evidence type="ECO:0000256" key="11">
    <source>
        <dbReference type="ARBA" id="ARBA00022989"/>
    </source>
</evidence>
<accession>A0A7C1W5E1</accession>
<evidence type="ECO:0000256" key="10">
    <source>
        <dbReference type="ARBA" id="ARBA00022840"/>
    </source>
</evidence>
<comment type="caution">
    <text evidence="17">The sequence shown here is derived from an EMBL/GenBank/DDBJ whole genome shotgun (WGS) entry which is preliminary data.</text>
</comment>
<evidence type="ECO:0000256" key="14">
    <source>
        <dbReference type="SAM" id="Phobius"/>
    </source>
</evidence>
<dbReference type="Pfam" id="PF00672">
    <property type="entry name" value="HAMP"/>
    <property type="match status" value="1"/>
</dbReference>
<dbReference type="CDD" id="cd06225">
    <property type="entry name" value="HAMP"/>
    <property type="match status" value="1"/>
</dbReference>
<keyword evidence="12" id="KW-0902">Two-component regulatory system</keyword>
<feature type="domain" description="Histidine kinase" evidence="15">
    <location>
        <begin position="263"/>
        <end position="477"/>
    </location>
</feature>
<dbReference type="InterPro" id="IPR036890">
    <property type="entry name" value="HATPase_C_sf"/>
</dbReference>
<dbReference type="SMART" id="SM00388">
    <property type="entry name" value="HisKA"/>
    <property type="match status" value="1"/>
</dbReference>
<dbReference type="SUPFAM" id="SSF158472">
    <property type="entry name" value="HAMP domain-like"/>
    <property type="match status" value="1"/>
</dbReference>